<dbReference type="PANTHER" id="PTHR43179">
    <property type="entry name" value="RHAMNOSYLTRANSFERASE WBBL"/>
    <property type="match status" value="1"/>
</dbReference>
<keyword evidence="6" id="KW-1185">Reference proteome</keyword>
<evidence type="ECO:0000256" key="3">
    <source>
        <dbReference type="ARBA" id="ARBA00022679"/>
    </source>
</evidence>
<feature type="domain" description="Glycosyltransferase 2-like" evidence="4">
    <location>
        <begin position="7"/>
        <end position="109"/>
    </location>
</feature>
<protein>
    <recommendedName>
        <fullName evidence="4">Glycosyltransferase 2-like domain-containing protein</fullName>
    </recommendedName>
</protein>
<evidence type="ECO:0000313" key="5">
    <source>
        <dbReference type="EMBL" id="GAA5483658.1"/>
    </source>
</evidence>
<dbReference type="EMBL" id="BAABRI010000016">
    <property type="protein sequence ID" value="GAA5483658.1"/>
    <property type="molecule type" value="Genomic_DNA"/>
</dbReference>
<comment type="similarity">
    <text evidence="1">Belongs to the glycosyltransferase 2 family.</text>
</comment>
<reference evidence="5 6" key="1">
    <citation type="submission" date="2024-02" db="EMBL/GenBank/DDBJ databases">
        <title>Haloferula sargassicola NBRC 104335.</title>
        <authorList>
            <person name="Ichikawa N."/>
            <person name="Katano-Makiyama Y."/>
            <person name="Hidaka K."/>
        </authorList>
    </citation>
    <scope>NUCLEOTIDE SEQUENCE [LARGE SCALE GENOMIC DNA]</scope>
    <source>
        <strain evidence="5 6">NBRC 104335</strain>
    </source>
</reference>
<organism evidence="5 6">
    <name type="scientific">Haloferula sargassicola</name>
    <dbReference type="NCBI Taxonomy" id="490096"/>
    <lineage>
        <taxon>Bacteria</taxon>
        <taxon>Pseudomonadati</taxon>
        <taxon>Verrucomicrobiota</taxon>
        <taxon>Verrucomicrobiia</taxon>
        <taxon>Verrucomicrobiales</taxon>
        <taxon>Verrucomicrobiaceae</taxon>
        <taxon>Haloferula</taxon>
    </lineage>
</organism>
<gene>
    <name evidence="5" type="ORF">Hsar01_02892</name>
</gene>
<proteinExistence type="inferred from homology"/>
<evidence type="ECO:0000256" key="1">
    <source>
        <dbReference type="ARBA" id="ARBA00006739"/>
    </source>
</evidence>
<dbReference type="SUPFAM" id="SSF53448">
    <property type="entry name" value="Nucleotide-diphospho-sugar transferases"/>
    <property type="match status" value="1"/>
</dbReference>
<dbReference type="Pfam" id="PF00535">
    <property type="entry name" value="Glycos_transf_2"/>
    <property type="match status" value="1"/>
</dbReference>
<keyword evidence="2" id="KW-0328">Glycosyltransferase</keyword>
<evidence type="ECO:0000259" key="4">
    <source>
        <dbReference type="Pfam" id="PF00535"/>
    </source>
</evidence>
<comment type="caution">
    <text evidence="5">The sequence shown here is derived from an EMBL/GenBank/DDBJ whole genome shotgun (WGS) entry which is preliminary data.</text>
</comment>
<dbReference type="InterPro" id="IPR029044">
    <property type="entry name" value="Nucleotide-diphossugar_trans"/>
</dbReference>
<dbReference type="RefSeq" id="WP_353567767.1">
    <property type="nucleotide sequence ID" value="NZ_BAABRI010000016.1"/>
</dbReference>
<dbReference type="Proteomes" id="UP001476282">
    <property type="component" value="Unassembled WGS sequence"/>
</dbReference>
<name>A0ABP9UQ33_9BACT</name>
<accession>A0ABP9UQ33</accession>
<dbReference type="InterPro" id="IPR001173">
    <property type="entry name" value="Glyco_trans_2-like"/>
</dbReference>
<evidence type="ECO:0000313" key="6">
    <source>
        <dbReference type="Proteomes" id="UP001476282"/>
    </source>
</evidence>
<dbReference type="PANTHER" id="PTHR43179:SF12">
    <property type="entry name" value="GALACTOFURANOSYLTRANSFERASE GLFT2"/>
    <property type="match status" value="1"/>
</dbReference>
<sequence>MKIAAVFATMNRRDTAETCLRRLAGQTRPPDLVVVADNASTDGTLEALKSLPALSFPLEILELGENRGNAGGIEAAMERAFDLGSEAVWILDDDSWPEPDALERLLDPAGPAEGIRSSLVVDPATGRPSWPFQVMIGGDWSLVTEVPAGSDWLRVRRSWLGVLVPRGLRDRIGPVLGDLFLRGEDEDYPRRIEAAGVAVHLATRSVLHHPPGGRLHHGRFFGRTVALEADLPAAKLYYRLRNSWWLTRRDQGLPAAAVLVACHGWLLLRHQRPLGEGLHGAARALADAFRDRLGRRDDL</sequence>
<evidence type="ECO:0000256" key="2">
    <source>
        <dbReference type="ARBA" id="ARBA00022676"/>
    </source>
</evidence>
<dbReference type="Gene3D" id="3.90.550.10">
    <property type="entry name" value="Spore Coat Polysaccharide Biosynthesis Protein SpsA, Chain A"/>
    <property type="match status" value="1"/>
</dbReference>
<keyword evidence="3" id="KW-0808">Transferase</keyword>